<dbReference type="InterPro" id="IPR032466">
    <property type="entry name" value="Metal_Hydrolase"/>
</dbReference>
<dbReference type="Proteomes" id="UP000198728">
    <property type="component" value="Unassembled WGS sequence"/>
</dbReference>
<feature type="binding site" evidence="7">
    <location>
        <position position="142"/>
    </location>
    <ligand>
        <name>substrate</name>
    </ligand>
</feature>
<keyword evidence="4 5" id="KW-0119">Carbohydrate metabolism</keyword>
<protein>
    <submittedName>
        <fullName evidence="10">N-acetylglucosamine 6-phosphate deacetylase</fullName>
    </submittedName>
</protein>
<dbReference type="RefSeq" id="WP_093358498.1">
    <property type="nucleotide sequence ID" value="NZ_FOLG01000001.1"/>
</dbReference>
<organism evidence="10 11">
    <name type="scientific">Tropicimonas isoalkanivorans</name>
    <dbReference type="NCBI Taxonomy" id="441112"/>
    <lineage>
        <taxon>Bacteria</taxon>
        <taxon>Pseudomonadati</taxon>
        <taxon>Pseudomonadota</taxon>
        <taxon>Alphaproteobacteria</taxon>
        <taxon>Rhodobacterales</taxon>
        <taxon>Roseobacteraceae</taxon>
        <taxon>Tropicimonas</taxon>
    </lineage>
</organism>
<accession>A0A1I1DCM5</accession>
<dbReference type="GO" id="GO:0008448">
    <property type="term" value="F:N-acetylglucosamine-6-phosphate deacetylase activity"/>
    <property type="evidence" value="ECO:0007669"/>
    <property type="project" value="InterPro"/>
</dbReference>
<comment type="cofactor">
    <cofactor evidence="8">
        <name>a divalent metal cation</name>
        <dbReference type="ChEBI" id="CHEBI:60240"/>
    </cofactor>
    <text evidence="8">Binds 1 divalent metal cation per subunit.</text>
</comment>
<evidence type="ECO:0000256" key="8">
    <source>
        <dbReference type="PIRSR" id="PIRSR038994-3"/>
    </source>
</evidence>
<evidence type="ECO:0000256" key="1">
    <source>
        <dbReference type="ARBA" id="ARBA00010716"/>
    </source>
</evidence>
<feature type="binding site" evidence="8">
    <location>
        <position position="218"/>
    </location>
    <ligand>
        <name>Zn(2+)</name>
        <dbReference type="ChEBI" id="CHEBI:29105"/>
    </ligand>
</feature>
<dbReference type="Gene3D" id="2.30.40.10">
    <property type="entry name" value="Urease, subunit C, domain 1"/>
    <property type="match status" value="1"/>
</dbReference>
<dbReference type="PIRSF" id="PIRSF038994">
    <property type="entry name" value="NagA"/>
    <property type="match status" value="1"/>
</dbReference>
<dbReference type="PANTHER" id="PTHR11113:SF14">
    <property type="entry name" value="N-ACETYLGLUCOSAMINE-6-PHOSPHATE DEACETYLASE"/>
    <property type="match status" value="1"/>
</dbReference>
<dbReference type="EMBL" id="FOLG01000001">
    <property type="protein sequence ID" value="SFB72749.1"/>
    <property type="molecule type" value="Genomic_DNA"/>
</dbReference>
<proteinExistence type="inferred from homology"/>
<name>A0A1I1DCM5_9RHOB</name>
<feature type="binding site" evidence="8">
    <location>
        <position position="131"/>
    </location>
    <ligand>
        <name>Zn(2+)</name>
        <dbReference type="ChEBI" id="CHEBI:29105"/>
    </ligand>
</feature>
<dbReference type="InterPro" id="IPR006680">
    <property type="entry name" value="Amidohydro-rel"/>
</dbReference>
<reference evidence="10 11" key="1">
    <citation type="submission" date="2016-10" db="EMBL/GenBank/DDBJ databases">
        <authorList>
            <person name="de Groot N.N."/>
        </authorList>
    </citation>
    <scope>NUCLEOTIDE SEQUENCE [LARGE SCALE GENOMIC DNA]</scope>
    <source>
        <strain evidence="10 11">DSM 19548</strain>
    </source>
</reference>
<feature type="binding site" evidence="7">
    <location>
        <position position="253"/>
    </location>
    <ligand>
        <name>substrate</name>
    </ligand>
</feature>
<gene>
    <name evidence="10" type="ORF">SAMN04488094_101148</name>
</gene>
<dbReference type="OrthoDB" id="9776488at2"/>
<evidence type="ECO:0000256" key="3">
    <source>
        <dbReference type="ARBA" id="ARBA00022801"/>
    </source>
</evidence>
<dbReference type="GO" id="GO:0046872">
    <property type="term" value="F:metal ion binding"/>
    <property type="evidence" value="ECO:0007669"/>
    <property type="project" value="UniProtKB-KW"/>
</dbReference>
<evidence type="ECO:0000259" key="9">
    <source>
        <dbReference type="Pfam" id="PF01979"/>
    </source>
</evidence>
<dbReference type="Gene3D" id="3.20.20.140">
    <property type="entry name" value="Metal-dependent hydrolases"/>
    <property type="match status" value="1"/>
</dbReference>
<feature type="binding site" evidence="8">
    <location>
        <position position="197"/>
    </location>
    <ligand>
        <name>Zn(2+)</name>
        <dbReference type="ChEBI" id="CHEBI:29105"/>
    </ligand>
</feature>
<dbReference type="SUPFAM" id="SSF51556">
    <property type="entry name" value="Metallo-dependent hydrolases"/>
    <property type="match status" value="1"/>
</dbReference>
<evidence type="ECO:0000256" key="7">
    <source>
        <dbReference type="PIRSR" id="PIRSR038994-2"/>
    </source>
</evidence>
<evidence type="ECO:0000313" key="11">
    <source>
        <dbReference type="Proteomes" id="UP000198728"/>
    </source>
</evidence>
<keyword evidence="11" id="KW-1185">Reference proteome</keyword>
<dbReference type="Pfam" id="PF01979">
    <property type="entry name" value="Amidohydro_1"/>
    <property type="match status" value="1"/>
</dbReference>
<feature type="binding site" evidence="7">
    <location>
        <begin position="221"/>
        <end position="222"/>
    </location>
    <ligand>
        <name>substrate</name>
    </ligand>
</feature>
<evidence type="ECO:0000256" key="4">
    <source>
        <dbReference type="ARBA" id="ARBA00023277"/>
    </source>
</evidence>
<keyword evidence="2 8" id="KW-0479">Metal-binding</keyword>
<evidence type="ECO:0000313" key="10">
    <source>
        <dbReference type="EMBL" id="SFB72749.1"/>
    </source>
</evidence>
<dbReference type="PANTHER" id="PTHR11113">
    <property type="entry name" value="N-ACETYLGLUCOSAMINE-6-PHOSPHATE DEACETYLASE"/>
    <property type="match status" value="1"/>
</dbReference>
<dbReference type="GO" id="GO:0006046">
    <property type="term" value="P:N-acetylglucosamine catabolic process"/>
    <property type="evidence" value="ECO:0007669"/>
    <property type="project" value="TreeGrafter"/>
</dbReference>
<dbReference type="AlphaFoldDB" id="A0A1I1DCM5"/>
<feature type="active site" description="Proton donor/acceptor" evidence="6">
    <location>
        <position position="277"/>
    </location>
</feature>
<sequence>MTDARTLYRGGPIFDGDRLLEDSVLVLEDGHVADILPEAEAPDGTVADLEGDILSPGYVDLQVNGGGGVMFNDDQSVSALRRMAEAHASLGATTIFPTLITDTPDRTLAAIAGVEAAVAEGVEGIGGLHLEGPHLSLARKGAHDPSLIRSMTDRDLDILCDAARRLPALMVTVAPENATEDQVRTLAEAGAIVSLGHSDTDFDTARRYAAAGARCVTHLFNAMSQLGHRTPGLAGAALADGGLDCGLIADGIHVHPAAMRTAIAAKSGPGQIFLVSDSMAPAGTDDRSFTLNGRTIERADGRLLLADGTLAGADLDLTTAVNVLVEKVGLDLTQALCMATSVPAGVGRQRPGVGRLVSGAACPLIRLRRGAAGLSLVGTLLP</sequence>
<keyword evidence="3 5" id="KW-0378">Hydrolase</keyword>
<dbReference type="SUPFAM" id="SSF51338">
    <property type="entry name" value="Composite domain of metallo-dependent hydrolases"/>
    <property type="match status" value="1"/>
</dbReference>
<feature type="domain" description="Amidohydrolase-related" evidence="9">
    <location>
        <begin position="53"/>
        <end position="344"/>
    </location>
</feature>
<dbReference type="InterPro" id="IPR003764">
    <property type="entry name" value="GlcNAc_6-P_deAcase"/>
</dbReference>
<feature type="binding site" evidence="7">
    <location>
        <position position="229"/>
    </location>
    <ligand>
        <name>substrate</name>
    </ligand>
</feature>
<comment type="similarity">
    <text evidence="1 5">Belongs to the metallo-dependent hydrolases superfamily. NagA family.</text>
</comment>
<feature type="binding site" evidence="7">
    <location>
        <begin position="310"/>
        <end position="312"/>
    </location>
    <ligand>
        <name>substrate</name>
    </ligand>
</feature>
<evidence type="ECO:0000256" key="2">
    <source>
        <dbReference type="ARBA" id="ARBA00022723"/>
    </source>
</evidence>
<dbReference type="NCBIfam" id="TIGR00221">
    <property type="entry name" value="nagA"/>
    <property type="match status" value="1"/>
</dbReference>
<evidence type="ECO:0000256" key="6">
    <source>
        <dbReference type="PIRSR" id="PIRSR038994-1"/>
    </source>
</evidence>
<dbReference type="InterPro" id="IPR011059">
    <property type="entry name" value="Metal-dep_hydrolase_composite"/>
</dbReference>
<evidence type="ECO:0000256" key="5">
    <source>
        <dbReference type="PIRNR" id="PIRNR038994"/>
    </source>
</evidence>
<dbReference type="STRING" id="441112.SAMN04488094_101148"/>